<organism evidence="2 3">
    <name type="scientific">Riccia fluitans</name>
    <dbReference type="NCBI Taxonomy" id="41844"/>
    <lineage>
        <taxon>Eukaryota</taxon>
        <taxon>Viridiplantae</taxon>
        <taxon>Streptophyta</taxon>
        <taxon>Embryophyta</taxon>
        <taxon>Marchantiophyta</taxon>
        <taxon>Marchantiopsida</taxon>
        <taxon>Marchantiidae</taxon>
        <taxon>Marchantiales</taxon>
        <taxon>Ricciaceae</taxon>
        <taxon>Riccia</taxon>
    </lineage>
</organism>
<feature type="compositionally biased region" description="Basic residues" evidence="1">
    <location>
        <begin position="47"/>
        <end position="57"/>
    </location>
</feature>
<keyword evidence="3" id="KW-1185">Reference proteome</keyword>
<evidence type="ECO:0000256" key="1">
    <source>
        <dbReference type="SAM" id="MobiDB-lite"/>
    </source>
</evidence>
<dbReference type="EMBL" id="JBHFFA010000002">
    <property type="protein sequence ID" value="KAL2644453.1"/>
    <property type="molecule type" value="Genomic_DNA"/>
</dbReference>
<comment type="caution">
    <text evidence="2">The sequence shown here is derived from an EMBL/GenBank/DDBJ whole genome shotgun (WGS) entry which is preliminary data.</text>
</comment>
<protein>
    <submittedName>
        <fullName evidence="2">Uncharacterized protein</fullName>
    </submittedName>
</protein>
<dbReference type="Proteomes" id="UP001605036">
    <property type="component" value="Unassembled WGS sequence"/>
</dbReference>
<feature type="region of interest" description="Disordered" evidence="1">
    <location>
        <begin position="47"/>
        <end position="112"/>
    </location>
</feature>
<reference evidence="2 3" key="1">
    <citation type="submission" date="2024-09" db="EMBL/GenBank/DDBJ databases">
        <title>Chromosome-scale assembly of Riccia fluitans.</title>
        <authorList>
            <person name="Paukszto L."/>
            <person name="Sawicki J."/>
            <person name="Karawczyk K."/>
            <person name="Piernik-Szablinska J."/>
            <person name="Szczecinska M."/>
            <person name="Mazdziarz M."/>
        </authorList>
    </citation>
    <scope>NUCLEOTIDE SEQUENCE [LARGE SCALE GENOMIC DNA]</scope>
    <source>
        <strain evidence="2">Rf_01</strain>
        <tissue evidence="2">Aerial parts of the thallus</tissue>
    </source>
</reference>
<sequence>MIGTFEGEKRKIIVTQWSIGFESCGISDRSVDSDFCGAVWADMASKRRVGRHRGGSHHRCEDELMTERSTKMRASENGSGHTSGNRKMTKQKAHTPQWHHEFNTLRNPRDPTDSAADVAMIESGRMASIKTQGSAIVGHGVSHRALILHCEWRAAPLRTFFAAGSALCNSQLVSVVASGAPSRSLPPGSWWTREPTAASVHLGALRSKR</sequence>
<feature type="compositionally biased region" description="Polar residues" evidence="1">
    <location>
        <begin position="76"/>
        <end position="86"/>
    </location>
</feature>
<accession>A0ABD1Z9R0</accession>
<evidence type="ECO:0000313" key="3">
    <source>
        <dbReference type="Proteomes" id="UP001605036"/>
    </source>
</evidence>
<feature type="compositionally biased region" description="Basic and acidic residues" evidence="1">
    <location>
        <begin position="98"/>
        <end position="112"/>
    </location>
</feature>
<name>A0ABD1Z9R0_9MARC</name>
<feature type="compositionally biased region" description="Basic and acidic residues" evidence="1">
    <location>
        <begin position="58"/>
        <end position="74"/>
    </location>
</feature>
<dbReference type="AlphaFoldDB" id="A0ABD1Z9R0"/>
<proteinExistence type="predicted"/>
<evidence type="ECO:0000313" key="2">
    <source>
        <dbReference type="EMBL" id="KAL2644453.1"/>
    </source>
</evidence>
<gene>
    <name evidence="2" type="ORF">R1flu_012040</name>
</gene>